<feature type="compositionally biased region" description="Polar residues" evidence="1">
    <location>
        <begin position="579"/>
        <end position="594"/>
    </location>
</feature>
<feature type="region of interest" description="Disordered" evidence="1">
    <location>
        <begin position="579"/>
        <end position="598"/>
    </location>
</feature>
<gene>
    <name evidence="2" type="ORF">M421DRAFT_6889</name>
</gene>
<feature type="region of interest" description="Disordered" evidence="1">
    <location>
        <begin position="504"/>
        <end position="523"/>
    </location>
</feature>
<dbReference type="Proteomes" id="UP000800082">
    <property type="component" value="Unassembled WGS sequence"/>
</dbReference>
<evidence type="ECO:0000256" key="1">
    <source>
        <dbReference type="SAM" id="MobiDB-lite"/>
    </source>
</evidence>
<dbReference type="RefSeq" id="XP_033446871.1">
    <property type="nucleotide sequence ID" value="XM_033596565.1"/>
</dbReference>
<feature type="compositionally biased region" description="Polar residues" evidence="1">
    <location>
        <begin position="99"/>
        <end position="128"/>
    </location>
</feature>
<protein>
    <submittedName>
        <fullName evidence="2">Uncharacterized protein</fullName>
    </submittedName>
</protein>
<dbReference type="OrthoDB" id="3791417at2759"/>
<dbReference type="GeneID" id="54354232"/>
<feature type="region of interest" description="Disordered" evidence="1">
    <location>
        <begin position="80"/>
        <end position="158"/>
    </location>
</feature>
<accession>A0A6A5RGI4</accession>
<feature type="compositionally biased region" description="Polar residues" evidence="1">
    <location>
        <begin position="470"/>
        <end position="479"/>
    </location>
</feature>
<feature type="region of interest" description="Disordered" evidence="1">
    <location>
        <begin position="42"/>
        <end position="64"/>
    </location>
</feature>
<dbReference type="EMBL" id="ML978976">
    <property type="protein sequence ID" value="KAF1926619.1"/>
    <property type="molecule type" value="Genomic_DNA"/>
</dbReference>
<keyword evidence="3" id="KW-1185">Reference proteome</keyword>
<organism evidence="2 3">
    <name type="scientific">Didymella exigua CBS 183.55</name>
    <dbReference type="NCBI Taxonomy" id="1150837"/>
    <lineage>
        <taxon>Eukaryota</taxon>
        <taxon>Fungi</taxon>
        <taxon>Dikarya</taxon>
        <taxon>Ascomycota</taxon>
        <taxon>Pezizomycotina</taxon>
        <taxon>Dothideomycetes</taxon>
        <taxon>Pleosporomycetidae</taxon>
        <taxon>Pleosporales</taxon>
        <taxon>Pleosporineae</taxon>
        <taxon>Didymellaceae</taxon>
        <taxon>Didymella</taxon>
    </lineage>
</organism>
<sequence length="629" mass="69692">MSTLKQSPISQIVRFIKTRTEQSVKGNTIKKTAPGAQIDAVTQEEPVCQSRNKDSVFPRGYYKPRPIPKSFVVGEVRKVSNIGSPPDSIRNRQEMANPAATTQSESPDAAETTFNTSGQSEMSTAPSPKSQPPNGLASASRVAQTSADTKPLSKGVHGERCPRPTFHLLLGQQDPISPYFTRRYFSEPFVADANRAYEPPKDALHHISELDPQAFEMYKIYNHTGNISFRSPTDVKIDRIWITCWPLMNAHILGCIIKEPAFADRVMDTLKERLPLSTAPNRETVEHLFDLDRKGIPEALKVFVVDRFINAQQRSHTLLEYSKYPATFAELVLQSALRHISCHQSTAARSGCEYHVHGAEEACYKTRITPVDMLKEQRLATARENSTRDAEFATANALQNGVNSVDWEQCRANANHAFWIDTGSTWTDCQRLEDCKPSDKSDWNKVTSSQTNCDANSSHITTRTRDEHSSTGPLDSTRPTYDLARTHANSPVLHIRSNETRFTTTAPPVAQTTRNMSPSRSSVAPMVAPDQLQYALPLAELDGSNSSAPCLTELALKCKPSIGRMRNSERRVSSTLAVTNGADENSTGVQSSHDSGLASDRRVGKLNMDYEICVNCPGAYPEPNVTIQR</sequence>
<name>A0A6A5RGI4_9PLEO</name>
<evidence type="ECO:0000313" key="3">
    <source>
        <dbReference type="Proteomes" id="UP000800082"/>
    </source>
</evidence>
<feature type="compositionally biased region" description="Polar residues" evidence="1">
    <location>
        <begin position="444"/>
        <end position="461"/>
    </location>
</feature>
<feature type="compositionally biased region" description="Polar residues" evidence="1">
    <location>
        <begin position="504"/>
        <end position="522"/>
    </location>
</feature>
<proteinExistence type="predicted"/>
<reference evidence="2" key="1">
    <citation type="journal article" date="2020" name="Stud. Mycol.">
        <title>101 Dothideomycetes genomes: a test case for predicting lifestyles and emergence of pathogens.</title>
        <authorList>
            <person name="Haridas S."/>
            <person name="Albert R."/>
            <person name="Binder M."/>
            <person name="Bloem J."/>
            <person name="Labutti K."/>
            <person name="Salamov A."/>
            <person name="Andreopoulos B."/>
            <person name="Baker S."/>
            <person name="Barry K."/>
            <person name="Bills G."/>
            <person name="Bluhm B."/>
            <person name="Cannon C."/>
            <person name="Castanera R."/>
            <person name="Culley D."/>
            <person name="Daum C."/>
            <person name="Ezra D."/>
            <person name="Gonzalez J."/>
            <person name="Henrissat B."/>
            <person name="Kuo A."/>
            <person name="Liang C."/>
            <person name="Lipzen A."/>
            <person name="Lutzoni F."/>
            <person name="Magnuson J."/>
            <person name="Mondo S."/>
            <person name="Nolan M."/>
            <person name="Ohm R."/>
            <person name="Pangilinan J."/>
            <person name="Park H.-J."/>
            <person name="Ramirez L."/>
            <person name="Alfaro M."/>
            <person name="Sun H."/>
            <person name="Tritt A."/>
            <person name="Yoshinaga Y."/>
            <person name="Zwiers L.-H."/>
            <person name="Turgeon B."/>
            <person name="Goodwin S."/>
            <person name="Spatafora J."/>
            <person name="Crous P."/>
            <person name="Grigoriev I."/>
        </authorList>
    </citation>
    <scope>NUCLEOTIDE SEQUENCE</scope>
    <source>
        <strain evidence="2">CBS 183.55</strain>
    </source>
</reference>
<evidence type="ECO:0000313" key="2">
    <source>
        <dbReference type="EMBL" id="KAF1926619.1"/>
    </source>
</evidence>
<feature type="region of interest" description="Disordered" evidence="1">
    <location>
        <begin position="440"/>
        <end position="480"/>
    </location>
</feature>
<dbReference type="AlphaFoldDB" id="A0A6A5RGI4"/>